<organism evidence="1">
    <name type="scientific">Mariniphaga anaerophila</name>
    <dbReference type="NCBI Taxonomy" id="1484053"/>
    <lineage>
        <taxon>Bacteria</taxon>
        <taxon>Pseudomonadati</taxon>
        <taxon>Bacteroidota</taxon>
        <taxon>Bacteroidia</taxon>
        <taxon>Marinilabiliales</taxon>
        <taxon>Prolixibacteraceae</taxon>
        <taxon>Mariniphaga</taxon>
    </lineage>
</organism>
<dbReference type="SUPFAM" id="SSF53335">
    <property type="entry name" value="S-adenosyl-L-methionine-dependent methyltransferases"/>
    <property type="match status" value="1"/>
</dbReference>
<gene>
    <name evidence="1" type="ORF">ENN90_11095</name>
</gene>
<sequence>EDSTVIDCGANVGDITLLFAKTKAKVFSFEPDPLAYKTLKQRTAGFPNITCFQKGVGTENKITPFFFHRERTNLNHKAFSVSSSVIGKKDNIDSQNFIEIETIDLAAFIHSFIGRKGGHTQNGYRGC</sequence>
<dbReference type="EMBL" id="DSDK01000608">
    <property type="protein sequence ID" value="HDR52144.1"/>
    <property type="molecule type" value="Genomic_DNA"/>
</dbReference>
<dbReference type="NCBIfam" id="TIGR01444">
    <property type="entry name" value="fkbM_fam"/>
    <property type="match status" value="1"/>
</dbReference>
<dbReference type="AlphaFoldDB" id="A0A831PJU1"/>
<proteinExistence type="predicted"/>
<dbReference type="Proteomes" id="UP000886047">
    <property type="component" value="Unassembled WGS sequence"/>
</dbReference>
<dbReference type="InterPro" id="IPR006342">
    <property type="entry name" value="FkbM_mtfrase"/>
</dbReference>
<dbReference type="Gene3D" id="3.40.50.150">
    <property type="entry name" value="Vaccinia Virus protein VP39"/>
    <property type="match status" value="1"/>
</dbReference>
<dbReference type="InterPro" id="IPR029063">
    <property type="entry name" value="SAM-dependent_MTases_sf"/>
</dbReference>
<comment type="caution">
    <text evidence="1">The sequence shown here is derived from an EMBL/GenBank/DDBJ whole genome shotgun (WGS) entry which is preliminary data.</text>
</comment>
<keyword evidence="1" id="KW-0489">Methyltransferase</keyword>
<reference evidence="1" key="1">
    <citation type="journal article" date="2020" name="mSystems">
        <title>Genome- and Community-Level Interaction Insights into Carbon Utilization and Element Cycling Functions of Hydrothermarchaeota in Hydrothermal Sediment.</title>
        <authorList>
            <person name="Zhou Z."/>
            <person name="Liu Y."/>
            <person name="Xu W."/>
            <person name="Pan J."/>
            <person name="Luo Z.H."/>
            <person name="Li M."/>
        </authorList>
    </citation>
    <scope>NUCLEOTIDE SEQUENCE [LARGE SCALE GENOMIC DNA]</scope>
    <source>
        <strain evidence="1">SpSt-1217</strain>
    </source>
</reference>
<dbReference type="GO" id="GO:0008168">
    <property type="term" value="F:methyltransferase activity"/>
    <property type="evidence" value="ECO:0007669"/>
    <property type="project" value="UniProtKB-KW"/>
</dbReference>
<dbReference type="GO" id="GO:0032259">
    <property type="term" value="P:methylation"/>
    <property type="evidence" value="ECO:0007669"/>
    <property type="project" value="UniProtKB-KW"/>
</dbReference>
<evidence type="ECO:0000313" key="1">
    <source>
        <dbReference type="EMBL" id="HDR52144.1"/>
    </source>
</evidence>
<keyword evidence="1" id="KW-0808">Transferase</keyword>
<protein>
    <submittedName>
        <fullName evidence="1">FkbM family methyltransferase</fullName>
    </submittedName>
</protein>
<feature type="non-terminal residue" evidence="1">
    <location>
        <position position="1"/>
    </location>
</feature>
<name>A0A831PJU1_9BACT</name>
<accession>A0A831PJU1</accession>